<dbReference type="EnsemblMetazoa" id="CPIJ039857-RA">
    <property type="protein sequence ID" value="CPIJ039857-PA"/>
    <property type="gene ID" value="CPIJ039857"/>
</dbReference>
<dbReference type="PANTHER" id="PTHR21137:SF35">
    <property type="entry name" value="ODORANT RECEPTOR 19A-RELATED"/>
    <property type="match status" value="1"/>
</dbReference>
<feature type="transmembrane region" description="Helical" evidence="10">
    <location>
        <begin position="293"/>
        <end position="317"/>
    </location>
</feature>
<name>A0A1S4KIC9_CULQU</name>
<evidence type="ECO:0000256" key="6">
    <source>
        <dbReference type="ARBA" id="ARBA00022989"/>
    </source>
</evidence>
<organism evidence="11 12">
    <name type="scientific">Culex quinquefasciatus</name>
    <name type="common">Southern house mosquito</name>
    <name type="synonym">Culex pungens</name>
    <dbReference type="NCBI Taxonomy" id="7176"/>
    <lineage>
        <taxon>Eukaryota</taxon>
        <taxon>Metazoa</taxon>
        <taxon>Ecdysozoa</taxon>
        <taxon>Arthropoda</taxon>
        <taxon>Hexapoda</taxon>
        <taxon>Insecta</taxon>
        <taxon>Pterygota</taxon>
        <taxon>Neoptera</taxon>
        <taxon>Endopterygota</taxon>
        <taxon>Diptera</taxon>
        <taxon>Nematocera</taxon>
        <taxon>Culicoidea</taxon>
        <taxon>Culicidae</taxon>
        <taxon>Culicinae</taxon>
        <taxon>Culicini</taxon>
        <taxon>Culex</taxon>
        <taxon>Culex</taxon>
    </lineage>
</organism>
<dbReference type="Proteomes" id="UP000002320">
    <property type="component" value="Unassembled WGS sequence"/>
</dbReference>
<evidence type="ECO:0000256" key="10">
    <source>
        <dbReference type="RuleBase" id="RU351113"/>
    </source>
</evidence>
<dbReference type="OrthoDB" id="7726730at2759"/>
<evidence type="ECO:0000256" key="3">
    <source>
        <dbReference type="ARBA" id="ARBA00022606"/>
    </source>
</evidence>
<keyword evidence="6 10" id="KW-1133">Transmembrane helix</keyword>
<keyword evidence="5 10" id="KW-0552">Olfaction</keyword>
<evidence type="ECO:0000256" key="9">
    <source>
        <dbReference type="ARBA" id="ARBA00023224"/>
    </source>
</evidence>
<reference evidence="11" key="1">
    <citation type="submission" date="2020-05" db="UniProtKB">
        <authorList>
            <consortium name="EnsemblMetazoa"/>
        </authorList>
    </citation>
    <scope>IDENTIFICATION</scope>
    <source>
        <strain evidence="11">JHB</strain>
    </source>
</reference>
<sequence length="431" mass="50367">MDDLRTRWNCCKSRVTAYYRGLTRDFNYSTDFFFGLDFLLAIAGARLSSENAKLQRCWRVYRWTIYFPALVTLWNTVLNVQQGAKLDILLSCMQGMIGSSSSALRMGLILWHYESLMEVRRYVNRRCFGRNLEPSLGIRSAAFYHIRKIVIPSVAIILSVVTSILAIDFSDHHYMKSPVDIKQTLPIFQKAYKLIFCSTLVGLALMTVLVFLVSYMVLTGLIGELKVIAQIYAVIFEETQKRVQRKLELEPGNSRQQDSMRKHYFWKFVQEEFGECISLHADFLTIKNKIRPFLNATFLTVYFSTVLSLACGAVYVTHMKTVTLFSLESLYYCLWVAIECAFLTRTVSLLTEANESIGWEVYDLDWHEKLEWEEQFQEEYRSVRATMMNVMVVAQQPLRLNCFGFFEFTQDRFYELLNVAYSMYTFLRNFV</sequence>
<dbReference type="VEuPathDB" id="VectorBase:CPIJ039857"/>
<dbReference type="GO" id="GO:0005886">
    <property type="term" value="C:plasma membrane"/>
    <property type="evidence" value="ECO:0007669"/>
    <property type="project" value="UniProtKB-SubCell"/>
</dbReference>
<evidence type="ECO:0000256" key="1">
    <source>
        <dbReference type="ARBA" id="ARBA00004651"/>
    </source>
</evidence>
<comment type="caution">
    <text evidence="10">Lacks conserved residue(s) required for the propagation of feature annotation.</text>
</comment>
<keyword evidence="4 10" id="KW-0812">Transmembrane</keyword>
<keyword evidence="12" id="KW-1185">Reference proteome</keyword>
<feature type="transmembrane region" description="Helical" evidence="10">
    <location>
        <begin position="329"/>
        <end position="350"/>
    </location>
</feature>
<accession>A0A1S4KIC9</accession>
<keyword evidence="8 10" id="KW-0675">Receptor</keyword>
<dbReference type="AlphaFoldDB" id="A0A1S4KIC9"/>
<dbReference type="GO" id="GO:0007165">
    <property type="term" value="P:signal transduction"/>
    <property type="evidence" value="ECO:0007669"/>
    <property type="project" value="UniProtKB-KW"/>
</dbReference>
<evidence type="ECO:0000313" key="12">
    <source>
        <dbReference type="Proteomes" id="UP000002320"/>
    </source>
</evidence>
<protein>
    <recommendedName>
        <fullName evidence="10">Odorant receptor</fullName>
    </recommendedName>
</protein>
<proteinExistence type="inferred from homology"/>
<feature type="transmembrane region" description="Helical" evidence="10">
    <location>
        <begin position="191"/>
        <end position="218"/>
    </location>
</feature>
<dbReference type="PANTHER" id="PTHR21137">
    <property type="entry name" value="ODORANT RECEPTOR"/>
    <property type="match status" value="1"/>
</dbReference>
<keyword evidence="9 10" id="KW-0807">Transducer</keyword>
<keyword evidence="2" id="KW-1003">Cell membrane</keyword>
<feature type="transmembrane region" description="Helical" evidence="10">
    <location>
        <begin position="149"/>
        <end position="167"/>
    </location>
</feature>
<comment type="subcellular location">
    <subcellularLocation>
        <location evidence="1 10">Cell membrane</location>
        <topology evidence="1 10">Multi-pass membrane protein</topology>
    </subcellularLocation>
</comment>
<keyword evidence="3 10" id="KW-0716">Sensory transduction</keyword>
<dbReference type="Pfam" id="PF02949">
    <property type="entry name" value="7tm_6"/>
    <property type="match status" value="1"/>
</dbReference>
<evidence type="ECO:0000256" key="2">
    <source>
        <dbReference type="ARBA" id="ARBA00022475"/>
    </source>
</evidence>
<evidence type="ECO:0000256" key="8">
    <source>
        <dbReference type="ARBA" id="ARBA00023170"/>
    </source>
</evidence>
<evidence type="ECO:0000313" key="11">
    <source>
        <dbReference type="EnsemblMetazoa" id="CPIJ039857-PA"/>
    </source>
</evidence>
<dbReference type="GO" id="GO:0004984">
    <property type="term" value="F:olfactory receptor activity"/>
    <property type="evidence" value="ECO:0007669"/>
    <property type="project" value="InterPro"/>
</dbReference>
<dbReference type="VEuPathDB" id="VectorBase:CQUJHB005041"/>
<comment type="similarity">
    <text evidence="10">Belongs to the insect chemoreceptor superfamily. Heteromeric odorant receptor channel (TC 1.A.69) family.</text>
</comment>
<keyword evidence="7 10" id="KW-0472">Membrane</keyword>
<evidence type="ECO:0000256" key="4">
    <source>
        <dbReference type="ARBA" id="ARBA00022692"/>
    </source>
</evidence>
<evidence type="ECO:0000256" key="5">
    <source>
        <dbReference type="ARBA" id="ARBA00022725"/>
    </source>
</evidence>
<dbReference type="InParanoid" id="A0A1S4KIC9"/>
<evidence type="ECO:0000256" key="7">
    <source>
        <dbReference type="ARBA" id="ARBA00023136"/>
    </source>
</evidence>
<dbReference type="GO" id="GO:0005549">
    <property type="term" value="F:odorant binding"/>
    <property type="evidence" value="ECO:0007669"/>
    <property type="project" value="InterPro"/>
</dbReference>
<dbReference type="InterPro" id="IPR004117">
    <property type="entry name" value="7tm6_olfct_rcpt"/>
</dbReference>